<dbReference type="Gene3D" id="1.10.8.260">
    <property type="entry name" value="HI0933 insert domain-like"/>
    <property type="match status" value="1"/>
</dbReference>
<protein>
    <recommendedName>
        <fullName evidence="8">Aminoacetone oxidase family FAD-binding enzyme</fullName>
    </recommendedName>
</protein>
<dbReference type="AlphaFoldDB" id="A0A1Q9JKX0"/>
<keyword evidence="2" id="KW-0285">Flavoprotein</keyword>
<sequence length="377" mass="40686">MSGICIIGGGASGMAAAITAKKYAPDRTVIILEKMKEPGRKLKATGNGRCNLSNAECDGYIRILDFFGGIGVMTRTEESGRIYPYSEDAADVVEALRGQLKDMGVRTVCHAEVTAAEKTADGFQVSWNGGRLLADRLLIASGGKAGPKFGSTGDGYRLARGLGHTVTRLAPALTAVETRENLRGLSGVREKCVVRLLRQGSVLCEERGEIQFTDYGISGICVFNLSRFLELPEGRSRKDGFDGYEIRVDLLPEIQDAEALLARRAGTGVPADRLLCSLIKRPLAREISARAGDNLPELARQLKEFTVHPADLRGWQYAQVTRGGVPYSEIDPETMESRLCPGLFFAGEILDYDGPCGGYNLQHAWETGIRAGKGLAG</sequence>
<dbReference type="Gene3D" id="3.50.50.60">
    <property type="entry name" value="FAD/NAD(P)-binding domain"/>
    <property type="match status" value="1"/>
</dbReference>
<dbReference type="OrthoDB" id="9773233at2"/>
<dbReference type="PRINTS" id="PR00411">
    <property type="entry name" value="PNDRDTASEI"/>
</dbReference>
<dbReference type="InterPro" id="IPR057661">
    <property type="entry name" value="RsdA/BaiN/AoA(So)_Rossmann"/>
</dbReference>
<dbReference type="Gene3D" id="2.40.30.10">
    <property type="entry name" value="Translation factors"/>
    <property type="match status" value="1"/>
</dbReference>
<comment type="cofactor">
    <cofactor evidence="1">
        <name>FAD</name>
        <dbReference type="ChEBI" id="CHEBI:57692"/>
    </cofactor>
</comment>
<dbReference type="NCBIfam" id="TIGR00275">
    <property type="entry name" value="aminoacetone oxidase family FAD-binding enzyme"/>
    <property type="match status" value="1"/>
</dbReference>
<evidence type="ECO:0008006" key="8">
    <source>
        <dbReference type="Google" id="ProtNLM"/>
    </source>
</evidence>
<proteinExistence type="predicted"/>
<evidence type="ECO:0000256" key="3">
    <source>
        <dbReference type="ARBA" id="ARBA00022827"/>
    </source>
</evidence>
<dbReference type="InterPro" id="IPR055178">
    <property type="entry name" value="RsdA/BaiN/AoA(So)-like_dom"/>
</dbReference>
<keyword evidence="3" id="KW-0274">FAD</keyword>
<feature type="domain" description="RsdA/BaiN/AoA(So)-like Rossmann fold-like" evidence="4">
    <location>
        <begin position="4"/>
        <end position="56"/>
    </location>
</feature>
<dbReference type="RefSeq" id="WP_075714701.1">
    <property type="nucleotide sequence ID" value="NZ_MJIE01000001.1"/>
</dbReference>
<dbReference type="STRING" id="1261640.BHK98_12405"/>
<organism evidence="6 7">
    <name type="scientific">Hornefia porci</name>
    <dbReference type="NCBI Taxonomy" id="2652292"/>
    <lineage>
        <taxon>Bacteria</taxon>
        <taxon>Bacillati</taxon>
        <taxon>Bacillota</taxon>
        <taxon>Clostridia</taxon>
        <taxon>Peptostreptococcales</taxon>
        <taxon>Anaerovoracaceae</taxon>
        <taxon>Hornefia</taxon>
    </lineage>
</organism>
<dbReference type="EMBL" id="MJIE01000001">
    <property type="protein sequence ID" value="OLR56795.1"/>
    <property type="molecule type" value="Genomic_DNA"/>
</dbReference>
<accession>A0A1Q9JKX0</accession>
<dbReference type="Pfam" id="PF03486">
    <property type="entry name" value="HI0933_like"/>
    <property type="match status" value="2"/>
</dbReference>
<evidence type="ECO:0000256" key="1">
    <source>
        <dbReference type="ARBA" id="ARBA00001974"/>
    </source>
</evidence>
<name>A0A1Q9JKX0_9FIRM</name>
<evidence type="ECO:0000313" key="7">
    <source>
        <dbReference type="Proteomes" id="UP000187404"/>
    </source>
</evidence>
<feature type="domain" description="RsdA/BaiN/AoA(So)-like insert" evidence="5">
    <location>
        <begin position="173"/>
        <end position="320"/>
    </location>
</feature>
<evidence type="ECO:0000256" key="2">
    <source>
        <dbReference type="ARBA" id="ARBA00022630"/>
    </source>
</evidence>
<reference evidence="6 7" key="1">
    <citation type="journal article" date="2016" name="Appl. Environ. Microbiol.">
        <title>Function and Phylogeny of Bacterial Butyryl Coenzyme A:Acetate Transferases and Their Diversity in the Proximal Colon of Swine.</title>
        <authorList>
            <person name="Trachsel J."/>
            <person name="Bayles D.O."/>
            <person name="Looft T."/>
            <person name="Levine U.Y."/>
            <person name="Allen H.K."/>
        </authorList>
    </citation>
    <scope>NUCLEOTIDE SEQUENCE [LARGE SCALE GENOMIC DNA]</scope>
    <source>
        <strain evidence="6 7">68-3-10</strain>
    </source>
</reference>
<keyword evidence="7" id="KW-1185">Reference proteome</keyword>
<dbReference type="PRINTS" id="PR00368">
    <property type="entry name" value="FADPNR"/>
</dbReference>
<dbReference type="Pfam" id="PF22780">
    <property type="entry name" value="HI0933_like_1st"/>
    <property type="match status" value="1"/>
</dbReference>
<dbReference type="InterPro" id="IPR023166">
    <property type="entry name" value="BaiN-like_dom_sf"/>
</dbReference>
<evidence type="ECO:0000259" key="5">
    <source>
        <dbReference type="Pfam" id="PF22780"/>
    </source>
</evidence>
<evidence type="ECO:0000259" key="4">
    <source>
        <dbReference type="Pfam" id="PF03486"/>
    </source>
</evidence>
<dbReference type="SUPFAM" id="SSF160996">
    <property type="entry name" value="HI0933 insert domain-like"/>
    <property type="match status" value="1"/>
</dbReference>
<gene>
    <name evidence="6" type="ORF">BHK98_12405</name>
</gene>
<dbReference type="PANTHER" id="PTHR42887:SF2">
    <property type="entry name" value="OS12G0638800 PROTEIN"/>
    <property type="match status" value="1"/>
</dbReference>
<evidence type="ECO:0000313" key="6">
    <source>
        <dbReference type="EMBL" id="OLR56795.1"/>
    </source>
</evidence>
<comment type="caution">
    <text evidence="6">The sequence shown here is derived from an EMBL/GenBank/DDBJ whole genome shotgun (WGS) entry which is preliminary data.</text>
</comment>
<feature type="domain" description="RsdA/BaiN/AoA(So)-like Rossmann fold-like" evidence="4">
    <location>
        <begin position="63"/>
        <end position="373"/>
    </location>
</feature>
<dbReference type="PANTHER" id="PTHR42887">
    <property type="entry name" value="OS12G0638800 PROTEIN"/>
    <property type="match status" value="1"/>
</dbReference>
<dbReference type="InterPro" id="IPR004792">
    <property type="entry name" value="BaiN-like"/>
</dbReference>
<dbReference type="SUPFAM" id="SSF51905">
    <property type="entry name" value="FAD/NAD(P)-binding domain"/>
    <property type="match status" value="1"/>
</dbReference>
<dbReference type="InterPro" id="IPR036188">
    <property type="entry name" value="FAD/NAD-bd_sf"/>
</dbReference>
<dbReference type="Proteomes" id="UP000187404">
    <property type="component" value="Unassembled WGS sequence"/>
</dbReference>